<gene>
    <name evidence="1" type="ORF">METZ01_LOCUS174234</name>
</gene>
<evidence type="ECO:0000313" key="1">
    <source>
        <dbReference type="EMBL" id="SVB21380.1"/>
    </source>
</evidence>
<evidence type="ECO:0008006" key="2">
    <source>
        <dbReference type="Google" id="ProtNLM"/>
    </source>
</evidence>
<feature type="non-terminal residue" evidence="1">
    <location>
        <position position="321"/>
    </location>
</feature>
<proteinExistence type="predicted"/>
<dbReference type="AlphaFoldDB" id="A0A382C5S1"/>
<protein>
    <recommendedName>
        <fullName evidence="2">Neutral/alkaline non-lysosomal ceramidase N-terminal domain-containing protein</fullName>
    </recommendedName>
</protein>
<sequence length="321" mass="35044">VSEELTTRTFSGAAKAVITPPVGYPMGNWGLRQGNARGVHRDMHVRSVVFKRDEQKIAIISLEIAGLPSETVQKIKAKILTLAGIQPDCVLLNFTHNHTSPDTIFSLPEKWTIWTTWLTDQVAGCVSAALHRSVPANVGAANGSFAGWTINRQYPETPVDSEIGVMCINDDDGQPIARLVNFACHGVADGGQYLEWSADFAGETSHEIEHVLENSVALYIQGAAGDIHPFDWWFGNKASEHLHSYEDTQAMGKSLAAAALKLSSEITTSSDVPISYTADKIKLPRHQVNWSVSEALENRKHLIRTLGNYSGETWLPGTTTA</sequence>
<reference evidence="1" key="1">
    <citation type="submission" date="2018-05" db="EMBL/GenBank/DDBJ databases">
        <authorList>
            <person name="Lanie J.A."/>
            <person name="Ng W.-L."/>
            <person name="Kazmierczak K.M."/>
            <person name="Andrzejewski T.M."/>
            <person name="Davidsen T.M."/>
            <person name="Wayne K.J."/>
            <person name="Tettelin H."/>
            <person name="Glass J.I."/>
            <person name="Rusch D."/>
            <person name="Podicherti R."/>
            <person name="Tsui H.-C.T."/>
            <person name="Winkler M.E."/>
        </authorList>
    </citation>
    <scope>NUCLEOTIDE SEQUENCE</scope>
</reference>
<name>A0A382C5S1_9ZZZZ</name>
<dbReference type="EMBL" id="UINC01032922">
    <property type="protein sequence ID" value="SVB21380.1"/>
    <property type="molecule type" value="Genomic_DNA"/>
</dbReference>
<accession>A0A382C5S1</accession>
<feature type="non-terminal residue" evidence="1">
    <location>
        <position position="1"/>
    </location>
</feature>
<organism evidence="1">
    <name type="scientific">marine metagenome</name>
    <dbReference type="NCBI Taxonomy" id="408172"/>
    <lineage>
        <taxon>unclassified sequences</taxon>
        <taxon>metagenomes</taxon>
        <taxon>ecological metagenomes</taxon>
    </lineage>
</organism>